<keyword evidence="2" id="KW-1185">Reference proteome</keyword>
<organism evidence="1 2">
    <name type="scientific">Papaver atlanticum</name>
    <dbReference type="NCBI Taxonomy" id="357466"/>
    <lineage>
        <taxon>Eukaryota</taxon>
        <taxon>Viridiplantae</taxon>
        <taxon>Streptophyta</taxon>
        <taxon>Embryophyta</taxon>
        <taxon>Tracheophyta</taxon>
        <taxon>Spermatophyta</taxon>
        <taxon>Magnoliopsida</taxon>
        <taxon>Ranunculales</taxon>
        <taxon>Papaveraceae</taxon>
        <taxon>Papaveroideae</taxon>
        <taxon>Papaver</taxon>
    </lineage>
</organism>
<dbReference type="InterPro" id="IPR014722">
    <property type="entry name" value="Rib_uL2_dom2"/>
</dbReference>
<name>A0AAD4S7J9_9MAGN</name>
<dbReference type="EMBL" id="JAJJMB010012969">
    <property type="protein sequence ID" value="KAI3872050.1"/>
    <property type="molecule type" value="Genomic_DNA"/>
</dbReference>
<dbReference type="Proteomes" id="UP001202328">
    <property type="component" value="Unassembled WGS sequence"/>
</dbReference>
<comment type="caution">
    <text evidence="1">The sequence shown here is derived from an EMBL/GenBank/DDBJ whole genome shotgun (WGS) entry which is preliminary data.</text>
</comment>
<accession>A0AAD4S7J9</accession>
<gene>
    <name evidence="1" type="ORF">MKW98_022392</name>
</gene>
<evidence type="ECO:0000313" key="2">
    <source>
        <dbReference type="Proteomes" id="UP001202328"/>
    </source>
</evidence>
<protein>
    <submittedName>
        <fullName evidence="1">Uncharacterized protein</fullName>
    </submittedName>
</protein>
<sequence length="79" mass="8885">MRHAGGRHNHKHGQGHDSLIGSTIKIHLDPIKGYCVDVTGLSVPIELDSQTRVVIVKNLDMEWEARHQCILTELHCILI</sequence>
<dbReference type="AlphaFoldDB" id="A0AAD4S7J9"/>
<dbReference type="Gene3D" id="2.30.30.30">
    <property type="match status" value="1"/>
</dbReference>
<evidence type="ECO:0000313" key="1">
    <source>
        <dbReference type="EMBL" id="KAI3872050.1"/>
    </source>
</evidence>
<proteinExistence type="predicted"/>
<reference evidence="1" key="1">
    <citation type="submission" date="2022-04" db="EMBL/GenBank/DDBJ databases">
        <title>A functionally conserved STORR gene fusion in Papaver species that diverged 16.8 million years ago.</title>
        <authorList>
            <person name="Catania T."/>
        </authorList>
    </citation>
    <scope>NUCLEOTIDE SEQUENCE</scope>
    <source>
        <strain evidence="1">S-188037</strain>
    </source>
</reference>